<sequence>MAKKKKGRALAGGAVLLCALIGVEAALSWQNSQEETEAETEGVTPLEISADDLTEVTVKNENGTFTLVKDADGVWSNKEDAQFPLDEDTWTAKLSSLESMTAVRTLEEPEDLAEYGLDDAAIQVTLVTEDGSTELHIGNQNESTYDYYVYVDSPDTVYTVGSSAATAMDCGLYDLASASTFPSISSGSLTHMEIRQDESLLEFDADASDTESASWYVSRDGGEAVPADSSAMSALTDELLYIGFEDFVDYKGEDLAQYGLDDPWAEITWDYTETESAEETTETESAEEETEETAETESAEEETEETTEEETEPETVEVEKQTVLLIGNPIYAETESETEAESQETESETEAESQETESETEAESQETESETEAESQETEDETEEAEPEITGYYVKLADSSEVYTMTADDLAAWISAEYTDYVNKYISAVPHTALSSLTVAYEGEDYVLTVESEVQTVETEETAQSETAEAAETAEGAADTAETIQETEETEPETEIVYSYLVNGREADKTAFQTFYGSVTSMMAQTITEDTVSGEPDFAFYFEKTDGTEVSAEYYLGSDGMYTVLCSTGLCGKVNKLEADDMMEEFRTLIGAEETAQETEEETETETETVLES</sequence>
<reference evidence="4" key="1">
    <citation type="submission" date="2020-10" db="EMBL/GenBank/DDBJ databases">
        <authorList>
            <person name="Gilroy R."/>
        </authorList>
    </citation>
    <scope>NUCLEOTIDE SEQUENCE</scope>
    <source>
        <strain evidence="4">CHK190-19873</strain>
    </source>
</reference>
<dbReference type="Proteomes" id="UP000823935">
    <property type="component" value="Unassembled WGS sequence"/>
</dbReference>
<feature type="chain" id="PRO_5038476937" evidence="2">
    <location>
        <begin position="26"/>
        <end position="613"/>
    </location>
</feature>
<feature type="domain" description="DUF4340" evidence="3">
    <location>
        <begin position="75"/>
        <end position="211"/>
    </location>
</feature>
<feature type="region of interest" description="Disordered" evidence="1">
    <location>
        <begin position="459"/>
        <end position="491"/>
    </location>
</feature>
<dbReference type="InterPro" id="IPR025641">
    <property type="entry name" value="DUF4340"/>
</dbReference>
<evidence type="ECO:0000313" key="4">
    <source>
        <dbReference type="EMBL" id="HIS30044.1"/>
    </source>
</evidence>
<gene>
    <name evidence="4" type="ORF">IAB44_00605</name>
</gene>
<keyword evidence="2" id="KW-0732">Signal</keyword>
<dbReference type="AlphaFoldDB" id="A0A9D1EQL3"/>
<accession>A0A9D1EQL3</accession>
<feature type="compositionally biased region" description="Acidic residues" evidence="1">
    <location>
        <begin position="334"/>
        <end position="387"/>
    </location>
</feature>
<feature type="compositionally biased region" description="Low complexity" evidence="1">
    <location>
        <begin position="464"/>
        <end position="484"/>
    </location>
</feature>
<dbReference type="EMBL" id="DVIQ01000003">
    <property type="protein sequence ID" value="HIS30044.1"/>
    <property type="molecule type" value="Genomic_DNA"/>
</dbReference>
<evidence type="ECO:0000313" key="5">
    <source>
        <dbReference type="Proteomes" id="UP000823935"/>
    </source>
</evidence>
<protein>
    <submittedName>
        <fullName evidence="4">DUF4340 domain-containing protein</fullName>
    </submittedName>
</protein>
<evidence type="ECO:0000256" key="1">
    <source>
        <dbReference type="SAM" id="MobiDB-lite"/>
    </source>
</evidence>
<feature type="compositionally biased region" description="Acidic residues" evidence="1">
    <location>
        <begin position="273"/>
        <end position="316"/>
    </location>
</feature>
<evidence type="ECO:0000259" key="3">
    <source>
        <dbReference type="Pfam" id="PF14238"/>
    </source>
</evidence>
<name>A0A9D1EQL3_9FIRM</name>
<proteinExistence type="predicted"/>
<reference evidence="4" key="2">
    <citation type="journal article" date="2021" name="PeerJ">
        <title>Extensive microbial diversity within the chicken gut microbiome revealed by metagenomics and culture.</title>
        <authorList>
            <person name="Gilroy R."/>
            <person name="Ravi A."/>
            <person name="Getino M."/>
            <person name="Pursley I."/>
            <person name="Horton D.L."/>
            <person name="Alikhan N.F."/>
            <person name="Baker D."/>
            <person name="Gharbi K."/>
            <person name="Hall N."/>
            <person name="Watson M."/>
            <person name="Adriaenssens E.M."/>
            <person name="Foster-Nyarko E."/>
            <person name="Jarju S."/>
            <person name="Secka A."/>
            <person name="Antonio M."/>
            <person name="Oren A."/>
            <person name="Chaudhuri R.R."/>
            <person name="La Ragione R."/>
            <person name="Hildebrand F."/>
            <person name="Pallen M.J."/>
        </authorList>
    </citation>
    <scope>NUCLEOTIDE SEQUENCE</scope>
    <source>
        <strain evidence="4">CHK190-19873</strain>
    </source>
</reference>
<organism evidence="4 5">
    <name type="scientific">Candidatus Limivivens intestinipullorum</name>
    <dbReference type="NCBI Taxonomy" id="2840858"/>
    <lineage>
        <taxon>Bacteria</taxon>
        <taxon>Bacillati</taxon>
        <taxon>Bacillota</taxon>
        <taxon>Clostridia</taxon>
        <taxon>Lachnospirales</taxon>
        <taxon>Lachnospiraceae</taxon>
        <taxon>Lachnospiraceae incertae sedis</taxon>
        <taxon>Candidatus Limivivens</taxon>
    </lineage>
</organism>
<comment type="caution">
    <text evidence="4">The sequence shown here is derived from an EMBL/GenBank/DDBJ whole genome shotgun (WGS) entry which is preliminary data.</text>
</comment>
<evidence type="ECO:0000256" key="2">
    <source>
        <dbReference type="SAM" id="SignalP"/>
    </source>
</evidence>
<feature type="region of interest" description="Disordered" evidence="1">
    <location>
        <begin position="594"/>
        <end position="613"/>
    </location>
</feature>
<dbReference type="Pfam" id="PF14238">
    <property type="entry name" value="DUF4340"/>
    <property type="match status" value="1"/>
</dbReference>
<feature type="signal peptide" evidence="2">
    <location>
        <begin position="1"/>
        <end position="25"/>
    </location>
</feature>
<feature type="region of interest" description="Disordered" evidence="1">
    <location>
        <begin position="273"/>
        <end position="389"/>
    </location>
</feature>
<feature type="compositionally biased region" description="Acidic residues" evidence="1">
    <location>
        <begin position="595"/>
        <end position="613"/>
    </location>
</feature>